<keyword evidence="3" id="KW-1185">Reference proteome</keyword>
<dbReference type="PANTHER" id="PTHR22572">
    <property type="entry name" value="SUGAR-1-PHOSPHATE GUANYL TRANSFERASE"/>
    <property type="match status" value="1"/>
</dbReference>
<dbReference type="Gene3D" id="3.90.550.10">
    <property type="entry name" value="Spore Coat Polysaccharide Biosynthesis Protein SpsA, Chain A"/>
    <property type="match status" value="1"/>
</dbReference>
<protein>
    <submittedName>
        <fullName evidence="2">MobA-like NTP transferase domain protein</fullName>
    </submittedName>
</protein>
<accession>A0ABP2YLW6</accession>
<dbReference type="InterPro" id="IPR029044">
    <property type="entry name" value="Nucleotide-diphossugar_trans"/>
</dbReference>
<dbReference type="Pfam" id="PF00483">
    <property type="entry name" value="NTP_transferase"/>
    <property type="match status" value="1"/>
</dbReference>
<name>A0ABP2YLW6_TRESO</name>
<evidence type="ECO:0000259" key="1">
    <source>
        <dbReference type="Pfam" id="PF00483"/>
    </source>
</evidence>
<dbReference type="InterPro" id="IPR050486">
    <property type="entry name" value="Mannose-1P_guanyltransferase"/>
</dbReference>
<dbReference type="Gene3D" id="3.10.580.10">
    <property type="entry name" value="CBS-domain"/>
    <property type="match status" value="1"/>
</dbReference>
<gene>
    <name evidence="2" type="ORF">HMPREF0860_0560</name>
</gene>
<evidence type="ECO:0000313" key="3">
    <source>
        <dbReference type="Proteomes" id="UP000016646"/>
    </source>
</evidence>
<dbReference type="RefSeq" id="WP_021495733.1">
    <property type="nucleotide sequence ID" value="NZ_AVQI01000072.1"/>
</dbReference>
<organism evidence="2 3">
    <name type="scientific">Treponema socranskii subsp. socranskii VPI DR56BR1116 = ATCC 35536</name>
    <dbReference type="NCBI Taxonomy" id="1125725"/>
    <lineage>
        <taxon>Bacteria</taxon>
        <taxon>Pseudomonadati</taxon>
        <taxon>Spirochaetota</taxon>
        <taxon>Spirochaetia</taxon>
        <taxon>Spirochaetales</taxon>
        <taxon>Treponemataceae</taxon>
        <taxon>Treponema</taxon>
    </lineage>
</organism>
<comment type="caution">
    <text evidence="2">The sequence shown here is derived from an EMBL/GenBank/DDBJ whole genome shotgun (WGS) entry which is preliminary data.</text>
</comment>
<reference evidence="2 3" key="1">
    <citation type="submission" date="2013-08" db="EMBL/GenBank/DDBJ databases">
        <authorList>
            <person name="Durkin A.S."/>
            <person name="Haft D.R."/>
            <person name="McCorrison J."/>
            <person name="Torralba M."/>
            <person name="Gillis M."/>
            <person name="Haft D.H."/>
            <person name="Methe B."/>
            <person name="Sutton G."/>
            <person name="Nelson K.E."/>
        </authorList>
    </citation>
    <scope>NUCLEOTIDE SEQUENCE [LARGE SCALE GENOMIC DNA]</scope>
    <source>
        <strain evidence="2 3">ATCC 35536</strain>
    </source>
</reference>
<sequence>MNFQDLLITEDCTLLQAMERLDKTAKKTLFVAENEILQASVTDGDIRRWILSKGSLDARAREFANYKPRFAKQDRSNDIHKELINCSIDALPIVNDGMKIIDIVLTPALTVDKRTELNLPVVIQAGGRGVRLYPYTKILPKPLIPIGEIPIVEHIINGFCKYGCNDYYMIVNYKKNMIKAYFNDLEKNYTITFADENIPLGTGGGIGLLKGKIDKTFILTNCDVLITEDFAKILAHHKRQKNLITMICCLKNFTIPYGVIETDKTGHIEAMKEKPLFSFLTNTGCYIVEPEVLNDIPENTSIGFPDIAAKYMNRHNRLGMYPISENNWMDMGQFDAMKEMERKLGVGE</sequence>
<dbReference type="SUPFAM" id="SSF54631">
    <property type="entry name" value="CBS-domain pair"/>
    <property type="match status" value="1"/>
</dbReference>
<feature type="domain" description="Nucleotidyl transferase" evidence="1">
    <location>
        <begin position="122"/>
        <end position="343"/>
    </location>
</feature>
<evidence type="ECO:0000313" key="2">
    <source>
        <dbReference type="EMBL" id="ERJ99805.1"/>
    </source>
</evidence>
<dbReference type="EMBL" id="AVQI01000072">
    <property type="protein sequence ID" value="ERJ99805.1"/>
    <property type="molecule type" value="Genomic_DNA"/>
</dbReference>
<dbReference type="SUPFAM" id="SSF53448">
    <property type="entry name" value="Nucleotide-diphospho-sugar transferases"/>
    <property type="match status" value="1"/>
</dbReference>
<dbReference type="Proteomes" id="UP000016646">
    <property type="component" value="Unassembled WGS sequence"/>
</dbReference>
<dbReference type="InterPro" id="IPR005835">
    <property type="entry name" value="NTP_transferase_dom"/>
</dbReference>
<dbReference type="InterPro" id="IPR046342">
    <property type="entry name" value="CBS_dom_sf"/>
</dbReference>
<proteinExistence type="predicted"/>